<gene>
    <name evidence="3" type="ORF">SAMN05421643_12143</name>
</gene>
<dbReference type="SUPFAM" id="SSF53474">
    <property type="entry name" value="alpha/beta-Hydrolases"/>
    <property type="match status" value="1"/>
</dbReference>
<dbReference type="InterPro" id="IPR029058">
    <property type="entry name" value="AB_hydrolase_fold"/>
</dbReference>
<keyword evidence="4" id="KW-1185">Reference proteome</keyword>
<dbReference type="InterPro" id="IPR013094">
    <property type="entry name" value="AB_hydrolase_3"/>
</dbReference>
<dbReference type="InterPro" id="IPR050300">
    <property type="entry name" value="GDXG_lipolytic_enzyme"/>
</dbReference>
<proteinExistence type="predicted"/>
<evidence type="ECO:0000256" key="1">
    <source>
        <dbReference type="ARBA" id="ARBA00022801"/>
    </source>
</evidence>
<dbReference type="STRING" id="595670.SAMN05421643_12143"/>
<feature type="domain" description="Alpha/beta hydrolase fold-3" evidence="2">
    <location>
        <begin position="123"/>
        <end position="328"/>
    </location>
</feature>
<evidence type="ECO:0000259" key="2">
    <source>
        <dbReference type="Pfam" id="PF07859"/>
    </source>
</evidence>
<evidence type="ECO:0000313" key="3">
    <source>
        <dbReference type="EMBL" id="SDY69144.1"/>
    </source>
</evidence>
<dbReference type="EMBL" id="FNPK01000021">
    <property type="protein sequence ID" value="SDY69144.1"/>
    <property type="molecule type" value="Genomic_DNA"/>
</dbReference>
<name>A0A1H3LYQ4_9GAMM</name>
<dbReference type="GO" id="GO:0016787">
    <property type="term" value="F:hydrolase activity"/>
    <property type="evidence" value="ECO:0007669"/>
    <property type="project" value="UniProtKB-KW"/>
</dbReference>
<dbReference type="AlphaFoldDB" id="A0A1H3LYQ4"/>
<dbReference type="Proteomes" id="UP000199035">
    <property type="component" value="Unassembled WGS sequence"/>
</dbReference>
<sequence>MVAFNQTLQTMIEKGQGVAARTLDRLPSLAQESLVKVLGYPYQYPELDPLIKCMMAVQLKQGNRGFIGADVIRARKAFDLQMQSIKSKPTPVKRVEDLRLPLHSGTIFARHYHPAPSKKLPMIVFYHGGGFVVGGLDSHDEVCRLLAVYAKVQVLSIDYPLAPETSPIKLIQTCEDALAWVYQNRKQFKILKNRISVAGDSAGGNISTVVAQRSAHKVYAPQAQLLLYPVVDFKSRHPSFYAYKDGLLLTGEDIDFVTHYYAEQHQVELDDPIISPTYGKHDKLPPAYVITAGHDVLHDEGEIYAYKLRHRGVKVHYQEYNDQAHGFVNLTPISSRAKKHFIEISKNYRKFWDKHA</sequence>
<dbReference type="Gene3D" id="3.40.50.1820">
    <property type="entry name" value="alpha/beta hydrolase"/>
    <property type="match status" value="1"/>
</dbReference>
<accession>A0A1H3LYQ4</accession>
<dbReference type="RefSeq" id="WP_092691850.1">
    <property type="nucleotide sequence ID" value="NZ_FNPK01000021.1"/>
</dbReference>
<protein>
    <submittedName>
        <fullName evidence="3">Acetyl esterase</fullName>
    </submittedName>
</protein>
<organism evidence="3 4">
    <name type="scientific">Acinetobacter kyonggiensis</name>
    <dbReference type="NCBI Taxonomy" id="595670"/>
    <lineage>
        <taxon>Bacteria</taxon>
        <taxon>Pseudomonadati</taxon>
        <taxon>Pseudomonadota</taxon>
        <taxon>Gammaproteobacteria</taxon>
        <taxon>Moraxellales</taxon>
        <taxon>Moraxellaceae</taxon>
        <taxon>Acinetobacter</taxon>
    </lineage>
</organism>
<keyword evidence="1" id="KW-0378">Hydrolase</keyword>
<dbReference type="PANTHER" id="PTHR48081">
    <property type="entry name" value="AB HYDROLASE SUPERFAMILY PROTEIN C4A8.06C"/>
    <property type="match status" value="1"/>
</dbReference>
<evidence type="ECO:0000313" key="4">
    <source>
        <dbReference type="Proteomes" id="UP000199035"/>
    </source>
</evidence>
<reference evidence="4" key="1">
    <citation type="submission" date="2016-10" db="EMBL/GenBank/DDBJ databases">
        <authorList>
            <person name="Varghese N."/>
            <person name="Submissions S."/>
        </authorList>
    </citation>
    <scope>NUCLEOTIDE SEQUENCE [LARGE SCALE GENOMIC DNA]</scope>
    <source>
        <strain evidence="4">ANC 5109</strain>
    </source>
</reference>
<dbReference type="PANTHER" id="PTHR48081:SF8">
    <property type="entry name" value="ALPHA_BETA HYDROLASE FOLD-3 DOMAIN-CONTAINING PROTEIN-RELATED"/>
    <property type="match status" value="1"/>
</dbReference>
<dbReference type="Pfam" id="PF07859">
    <property type="entry name" value="Abhydrolase_3"/>
    <property type="match status" value="1"/>
</dbReference>